<sequence length="315" mass="35220">MRLRPPEGKKTVTAEDLDAIMNPSRRAKALKHLLGNVSDNIHPLIELYRPYVDGLTNLPRDGRFLLVGNHTQTFLEVYLTSYYLRRELGVRVRPLAERGMGEARGLAKDVIAAYGGVVGHPDTARELMRHNQTVLVFPGGGREIAKFKGEEYQLRWEGRSGFARVAIDNDYPIVPVGLVGGDDVYQSLFARDSRWGKLSQSLSERLSGRTDMAMPLMRGVGPTLIPRPQRMYLAFGEPIDTTRPGSASAASWVETVRENTRRSLQEILADLQAIRADDPFRNLNPLAWPSAVQPAHLKPVGKNHDSTEERQPHRG</sequence>
<dbReference type="CDD" id="cd07987">
    <property type="entry name" value="LPLAT_MGAT-like"/>
    <property type="match status" value="1"/>
</dbReference>
<dbReference type="PANTHER" id="PTHR22753:SF14">
    <property type="entry name" value="MONOACYLGLYCEROL_DIACYLGLYCEROL O-ACYLTRANSFERASE"/>
    <property type="match status" value="1"/>
</dbReference>
<dbReference type="EMBL" id="AP022569">
    <property type="protein sequence ID" value="BBX46200.1"/>
    <property type="molecule type" value="Genomic_DNA"/>
</dbReference>
<feature type="region of interest" description="Disordered" evidence="1">
    <location>
        <begin position="292"/>
        <end position="315"/>
    </location>
</feature>
<evidence type="ECO:0000259" key="2">
    <source>
        <dbReference type="SMART" id="SM00563"/>
    </source>
</evidence>
<feature type="compositionally biased region" description="Basic and acidic residues" evidence="1">
    <location>
        <begin position="302"/>
        <end position="315"/>
    </location>
</feature>
<gene>
    <name evidence="3" type="ORF">MCOO_22150</name>
</gene>
<name>A0A7I7KVW3_9MYCO</name>
<dbReference type="RefSeq" id="WP_163776381.1">
    <property type="nucleotide sequence ID" value="NZ_AP022569.1"/>
</dbReference>
<feature type="domain" description="Phospholipid/glycerol acyltransferase" evidence="2">
    <location>
        <begin position="64"/>
        <end position="181"/>
    </location>
</feature>
<dbReference type="GO" id="GO:0016746">
    <property type="term" value="F:acyltransferase activity"/>
    <property type="evidence" value="ECO:0007669"/>
    <property type="project" value="InterPro"/>
</dbReference>
<dbReference type="Pfam" id="PF01553">
    <property type="entry name" value="Acyltransferase"/>
    <property type="match status" value="1"/>
</dbReference>
<accession>A0A7I7KVW3</accession>
<protein>
    <submittedName>
        <fullName evidence="3">Membrane protein</fullName>
    </submittedName>
</protein>
<reference evidence="3 4" key="1">
    <citation type="journal article" date="2019" name="Emerg. Microbes Infect.">
        <title>Comprehensive subspecies identification of 175 nontuberculous mycobacteria species based on 7547 genomic profiles.</title>
        <authorList>
            <person name="Matsumoto Y."/>
            <person name="Kinjo T."/>
            <person name="Motooka D."/>
            <person name="Nabeya D."/>
            <person name="Jung N."/>
            <person name="Uechi K."/>
            <person name="Horii T."/>
            <person name="Iida T."/>
            <person name="Fujita J."/>
            <person name="Nakamura S."/>
        </authorList>
    </citation>
    <scope>NUCLEOTIDE SEQUENCE [LARGE SCALE GENOMIC DNA]</scope>
    <source>
        <strain evidence="3 4">JCM 12404</strain>
    </source>
</reference>
<dbReference type="PANTHER" id="PTHR22753">
    <property type="entry name" value="TRANSMEMBRANE PROTEIN 68"/>
    <property type="match status" value="1"/>
</dbReference>
<dbReference type="KEGG" id="mcoo:MCOO_22150"/>
<evidence type="ECO:0000256" key="1">
    <source>
        <dbReference type="SAM" id="MobiDB-lite"/>
    </source>
</evidence>
<dbReference type="GO" id="GO:0016020">
    <property type="term" value="C:membrane"/>
    <property type="evidence" value="ECO:0007669"/>
    <property type="project" value="TreeGrafter"/>
</dbReference>
<dbReference type="Proteomes" id="UP000465866">
    <property type="component" value="Chromosome"/>
</dbReference>
<proteinExistence type="predicted"/>
<dbReference type="AlphaFoldDB" id="A0A7I7KVW3"/>
<organism evidence="3 4">
    <name type="scientific">Mycobacterium cookii</name>
    <dbReference type="NCBI Taxonomy" id="1775"/>
    <lineage>
        <taxon>Bacteria</taxon>
        <taxon>Bacillati</taxon>
        <taxon>Actinomycetota</taxon>
        <taxon>Actinomycetes</taxon>
        <taxon>Mycobacteriales</taxon>
        <taxon>Mycobacteriaceae</taxon>
        <taxon>Mycobacterium</taxon>
    </lineage>
</organism>
<evidence type="ECO:0000313" key="3">
    <source>
        <dbReference type="EMBL" id="BBX46200.1"/>
    </source>
</evidence>
<dbReference type="SMART" id="SM00563">
    <property type="entry name" value="PlsC"/>
    <property type="match status" value="1"/>
</dbReference>
<dbReference type="SUPFAM" id="SSF69593">
    <property type="entry name" value="Glycerol-3-phosphate (1)-acyltransferase"/>
    <property type="match status" value="1"/>
</dbReference>
<keyword evidence="4" id="KW-1185">Reference proteome</keyword>
<evidence type="ECO:0000313" key="4">
    <source>
        <dbReference type="Proteomes" id="UP000465866"/>
    </source>
</evidence>
<dbReference type="InterPro" id="IPR002123">
    <property type="entry name" value="Plipid/glycerol_acylTrfase"/>
</dbReference>